<dbReference type="Pfam" id="PF12802">
    <property type="entry name" value="MarR_2"/>
    <property type="match status" value="1"/>
</dbReference>
<protein>
    <submittedName>
        <fullName evidence="2">MarR family transcriptional regulator</fullName>
    </submittedName>
</protein>
<dbReference type="InterPro" id="IPR036388">
    <property type="entry name" value="WH-like_DNA-bd_sf"/>
</dbReference>
<proteinExistence type="predicted"/>
<dbReference type="InterPro" id="IPR036390">
    <property type="entry name" value="WH_DNA-bd_sf"/>
</dbReference>
<evidence type="ECO:0000313" key="3">
    <source>
        <dbReference type="Proteomes" id="UP001548832"/>
    </source>
</evidence>
<name>A0ABV2DIT3_9HYPH</name>
<dbReference type="PANTHER" id="PTHR33164:SF104">
    <property type="entry name" value="TRANSCRIPTIONAL REGULATORY PROTEIN"/>
    <property type="match status" value="1"/>
</dbReference>
<evidence type="ECO:0000313" key="2">
    <source>
        <dbReference type="EMBL" id="MET2829938.1"/>
    </source>
</evidence>
<dbReference type="InterPro" id="IPR039422">
    <property type="entry name" value="MarR/SlyA-like"/>
</dbReference>
<sequence>MAEDVANESREKLRLENIFGAMSLALVDKMEKAFGAETGLGPSAVAAVVQIGSNPGLSIEVLRRTIALSHSATVRLIDHLVEQGLVLRGSGIDGDRRSKALHLTEAGTAVFQRNLAARRAVIDRAVGVLSAEETQALGALVEKLLPALVDLGDDQNVVCRVCDESVCVRERCPISHMS</sequence>
<dbReference type="PROSITE" id="PS50995">
    <property type="entry name" value="HTH_MARR_2"/>
    <property type="match status" value="1"/>
</dbReference>
<feature type="domain" description="HTH marR-type" evidence="1">
    <location>
        <begin position="12"/>
        <end position="146"/>
    </location>
</feature>
<dbReference type="EMBL" id="JBEWSZ010000001">
    <property type="protein sequence ID" value="MET2829938.1"/>
    <property type="molecule type" value="Genomic_DNA"/>
</dbReference>
<dbReference type="SMART" id="SM00347">
    <property type="entry name" value="HTH_MARR"/>
    <property type="match status" value="1"/>
</dbReference>
<accession>A0ABV2DIT3</accession>
<dbReference type="Gene3D" id="1.10.10.10">
    <property type="entry name" value="Winged helix-like DNA-binding domain superfamily/Winged helix DNA-binding domain"/>
    <property type="match status" value="1"/>
</dbReference>
<dbReference type="Proteomes" id="UP001548832">
    <property type="component" value="Unassembled WGS sequence"/>
</dbReference>
<keyword evidence="3" id="KW-1185">Reference proteome</keyword>
<dbReference type="InterPro" id="IPR000835">
    <property type="entry name" value="HTH_MarR-typ"/>
</dbReference>
<gene>
    <name evidence="2" type="ORF">ABVQ20_23465</name>
</gene>
<dbReference type="SUPFAM" id="SSF46785">
    <property type="entry name" value="Winged helix' DNA-binding domain"/>
    <property type="match status" value="1"/>
</dbReference>
<reference evidence="2 3" key="1">
    <citation type="submission" date="2024-06" db="EMBL/GenBank/DDBJ databases">
        <authorList>
            <person name="Kim D.-U."/>
        </authorList>
    </citation>
    <scope>NUCLEOTIDE SEQUENCE [LARGE SCALE GENOMIC DNA]</scope>
    <source>
        <strain evidence="2 3">KACC15460</strain>
    </source>
</reference>
<organism evidence="2 3">
    <name type="scientific">Mesorhizobium shangrilense</name>
    <dbReference type="NCBI Taxonomy" id="460060"/>
    <lineage>
        <taxon>Bacteria</taxon>
        <taxon>Pseudomonadati</taxon>
        <taxon>Pseudomonadota</taxon>
        <taxon>Alphaproteobacteria</taxon>
        <taxon>Hyphomicrobiales</taxon>
        <taxon>Phyllobacteriaceae</taxon>
        <taxon>Mesorhizobium</taxon>
    </lineage>
</organism>
<comment type="caution">
    <text evidence="2">The sequence shown here is derived from an EMBL/GenBank/DDBJ whole genome shotgun (WGS) entry which is preliminary data.</text>
</comment>
<dbReference type="PANTHER" id="PTHR33164">
    <property type="entry name" value="TRANSCRIPTIONAL REGULATOR, MARR FAMILY"/>
    <property type="match status" value="1"/>
</dbReference>
<evidence type="ECO:0000259" key="1">
    <source>
        <dbReference type="PROSITE" id="PS50995"/>
    </source>
</evidence>
<dbReference type="RefSeq" id="WP_354461851.1">
    <property type="nucleotide sequence ID" value="NZ_JBEWSZ010000001.1"/>
</dbReference>